<dbReference type="Proteomes" id="UP001341281">
    <property type="component" value="Chromosome 02"/>
</dbReference>
<dbReference type="InterPro" id="IPR012337">
    <property type="entry name" value="RNaseH-like_sf"/>
</dbReference>
<dbReference type="PANTHER" id="PTHR37984:SF5">
    <property type="entry name" value="PROTEIN NYNRIN-LIKE"/>
    <property type="match status" value="1"/>
</dbReference>
<evidence type="ECO:0000256" key="7">
    <source>
        <dbReference type="ARBA" id="ARBA00022759"/>
    </source>
</evidence>
<keyword evidence="7" id="KW-0255">Endonuclease</keyword>
<keyword evidence="13" id="KW-0238">DNA-binding</keyword>
<evidence type="ECO:0000256" key="4">
    <source>
        <dbReference type="ARBA" id="ARBA00022722"/>
    </source>
</evidence>
<protein>
    <submittedName>
        <fullName evidence="19">Uncharacterized protein</fullName>
    </submittedName>
</protein>
<dbReference type="InterPro" id="IPR043128">
    <property type="entry name" value="Rev_trsase/Diguanyl_cyclase"/>
</dbReference>
<evidence type="ECO:0000256" key="15">
    <source>
        <dbReference type="ARBA" id="ARBA00023268"/>
    </source>
</evidence>
<dbReference type="GO" id="GO:0004519">
    <property type="term" value="F:endonuclease activity"/>
    <property type="evidence" value="ECO:0007669"/>
    <property type="project" value="UniProtKB-KW"/>
</dbReference>
<reference evidence="19 20" key="1">
    <citation type="submission" date="2024-02" db="EMBL/GenBank/DDBJ databases">
        <title>High-quality chromosome-scale genome assembly of Pensacola bahiagrass (Paspalum notatum Flugge var. saurae).</title>
        <authorList>
            <person name="Vega J.M."/>
            <person name="Podio M."/>
            <person name="Orjuela J."/>
            <person name="Siena L.A."/>
            <person name="Pessino S.C."/>
            <person name="Combes M.C."/>
            <person name="Mariac C."/>
            <person name="Albertini E."/>
            <person name="Pupilli F."/>
            <person name="Ortiz J.P.A."/>
            <person name="Leblanc O."/>
        </authorList>
    </citation>
    <scope>NUCLEOTIDE SEQUENCE [LARGE SCALE GENOMIC DNA]</scope>
    <source>
        <strain evidence="19">R1</strain>
        <tissue evidence="19">Leaf</tissue>
    </source>
</reference>
<keyword evidence="11" id="KW-0695">RNA-directed DNA polymerase</keyword>
<dbReference type="InterPro" id="IPR000477">
    <property type="entry name" value="RT_dom"/>
</dbReference>
<dbReference type="GO" id="GO:0006310">
    <property type="term" value="P:DNA recombination"/>
    <property type="evidence" value="ECO:0007669"/>
    <property type="project" value="UniProtKB-KW"/>
</dbReference>
<dbReference type="Gene3D" id="1.10.340.70">
    <property type="match status" value="1"/>
</dbReference>
<evidence type="ECO:0000256" key="8">
    <source>
        <dbReference type="ARBA" id="ARBA00022801"/>
    </source>
</evidence>
<evidence type="ECO:0000256" key="6">
    <source>
        <dbReference type="ARBA" id="ARBA00022750"/>
    </source>
</evidence>
<dbReference type="EMBL" id="CP144746">
    <property type="protein sequence ID" value="WVZ58515.1"/>
    <property type="molecule type" value="Genomic_DNA"/>
</dbReference>
<dbReference type="SUPFAM" id="SSF53098">
    <property type="entry name" value="Ribonuclease H-like"/>
    <property type="match status" value="1"/>
</dbReference>
<dbReference type="InterPro" id="IPR050951">
    <property type="entry name" value="Retrovirus_Pol_polyprotein"/>
</dbReference>
<dbReference type="InterPro" id="IPR036397">
    <property type="entry name" value="RNaseH_sf"/>
</dbReference>
<evidence type="ECO:0000256" key="11">
    <source>
        <dbReference type="ARBA" id="ARBA00022918"/>
    </source>
</evidence>
<evidence type="ECO:0000256" key="12">
    <source>
        <dbReference type="ARBA" id="ARBA00022932"/>
    </source>
</evidence>
<dbReference type="GO" id="GO:0003887">
    <property type="term" value="F:DNA-directed DNA polymerase activity"/>
    <property type="evidence" value="ECO:0007669"/>
    <property type="project" value="UniProtKB-KW"/>
</dbReference>
<dbReference type="PROSITE" id="PS50994">
    <property type="entry name" value="INTEGRASE"/>
    <property type="match status" value="1"/>
</dbReference>
<evidence type="ECO:0000256" key="3">
    <source>
        <dbReference type="ARBA" id="ARBA00022695"/>
    </source>
</evidence>
<dbReference type="SUPFAM" id="SSF54160">
    <property type="entry name" value="Chromo domain-like"/>
    <property type="match status" value="1"/>
</dbReference>
<evidence type="ECO:0000256" key="1">
    <source>
        <dbReference type="ARBA" id="ARBA00022670"/>
    </source>
</evidence>
<evidence type="ECO:0000313" key="20">
    <source>
        <dbReference type="Proteomes" id="UP001341281"/>
    </source>
</evidence>
<dbReference type="PANTHER" id="PTHR37984">
    <property type="entry name" value="PROTEIN CBG26694"/>
    <property type="match status" value="1"/>
</dbReference>
<name>A0AAQ3SPP5_PASNO</name>
<evidence type="ECO:0000256" key="14">
    <source>
        <dbReference type="ARBA" id="ARBA00023172"/>
    </source>
</evidence>
<keyword evidence="2" id="KW-0808">Transferase</keyword>
<organism evidence="19 20">
    <name type="scientific">Paspalum notatum var. saurae</name>
    <dbReference type="NCBI Taxonomy" id="547442"/>
    <lineage>
        <taxon>Eukaryota</taxon>
        <taxon>Viridiplantae</taxon>
        <taxon>Streptophyta</taxon>
        <taxon>Embryophyta</taxon>
        <taxon>Tracheophyta</taxon>
        <taxon>Spermatophyta</taxon>
        <taxon>Magnoliopsida</taxon>
        <taxon>Liliopsida</taxon>
        <taxon>Poales</taxon>
        <taxon>Poaceae</taxon>
        <taxon>PACMAD clade</taxon>
        <taxon>Panicoideae</taxon>
        <taxon>Andropogonodae</taxon>
        <taxon>Paspaleae</taxon>
        <taxon>Paspalinae</taxon>
        <taxon>Paspalum</taxon>
    </lineage>
</organism>
<keyword evidence="8" id="KW-0378">Hydrolase</keyword>
<dbReference type="FunFam" id="3.30.420.10:FF:000219">
    <property type="entry name" value="Putative retroelement"/>
    <property type="match status" value="1"/>
</dbReference>
<evidence type="ECO:0000256" key="10">
    <source>
        <dbReference type="ARBA" id="ARBA00022908"/>
    </source>
</evidence>
<evidence type="ECO:0000259" key="17">
    <source>
        <dbReference type="PROSITE" id="PS50878"/>
    </source>
</evidence>
<proteinExistence type="predicted"/>
<keyword evidence="1" id="KW-0645">Protease</keyword>
<keyword evidence="12" id="KW-0239">DNA-directed DNA polymerase</keyword>
<dbReference type="GO" id="GO:0046872">
    <property type="term" value="F:metal ion binding"/>
    <property type="evidence" value="ECO:0007669"/>
    <property type="project" value="UniProtKB-KW"/>
</dbReference>
<keyword evidence="4" id="KW-0540">Nuclease</keyword>
<dbReference type="SUPFAM" id="SSF56672">
    <property type="entry name" value="DNA/RNA polymerases"/>
    <property type="match status" value="1"/>
</dbReference>
<keyword evidence="14" id="KW-0233">DNA recombination</keyword>
<dbReference type="Gene3D" id="3.30.420.10">
    <property type="entry name" value="Ribonuclease H-like superfamily/Ribonuclease H"/>
    <property type="match status" value="1"/>
</dbReference>
<dbReference type="GO" id="GO:0006508">
    <property type="term" value="P:proteolysis"/>
    <property type="evidence" value="ECO:0007669"/>
    <property type="project" value="UniProtKB-KW"/>
</dbReference>
<evidence type="ECO:0000256" key="9">
    <source>
        <dbReference type="ARBA" id="ARBA00022842"/>
    </source>
</evidence>
<evidence type="ECO:0000256" key="2">
    <source>
        <dbReference type="ARBA" id="ARBA00022679"/>
    </source>
</evidence>
<evidence type="ECO:0000259" key="18">
    <source>
        <dbReference type="PROSITE" id="PS50994"/>
    </source>
</evidence>
<dbReference type="GO" id="GO:0003677">
    <property type="term" value="F:DNA binding"/>
    <property type="evidence" value="ECO:0007669"/>
    <property type="project" value="UniProtKB-KW"/>
</dbReference>
<evidence type="ECO:0000256" key="13">
    <source>
        <dbReference type="ARBA" id="ARBA00023125"/>
    </source>
</evidence>
<feature type="coiled-coil region" evidence="16">
    <location>
        <begin position="722"/>
        <end position="752"/>
    </location>
</feature>
<evidence type="ECO:0000256" key="5">
    <source>
        <dbReference type="ARBA" id="ARBA00022723"/>
    </source>
</evidence>
<dbReference type="PROSITE" id="PS50878">
    <property type="entry name" value="RT_POL"/>
    <property type="match status" value="1"/>
</dbReference>
<dbReference type="Gene3D" id="3.10.10.10">
    <property type="entry name" value="HIV Type 1 Reverse Transcriptase, subunit A, domain 1"/>
    <property type="match status" value="1"/>
</dbReference>
<evidence type="ECO:0000256" key="16">
    <source>
        <dbReference type="SAM" id="Coils"/>
    </source>
</evidence>
<keyword evidence="20" id="KW-1185">Reference proteome</keyword>
<dbReference type="InterPro" id="IPR041588">
    <property type="entry name" value="Integrase_H2C2"/>
</dbReference>
<feature type="domain" description="Integrase catalytic" evidence="18">
    <location>
        <begin position="542"/>
        <end position="704"/>
    </location>
</feature>
<keyword evidence="10" id="KW-0229">DNA integration</keyword>
<keyword evidence="16" id="KW-0175">Coiled coil</keyword>
<dbReference type="InterPro" id="IPR043502">
    <property type="entry name" value="DNA/RNA_pol_sf"/>
</dbReference>
<dbReference type="InterPro" id="IPR041577">
    <property type="entry name" value="RT_RNaseH_2"/>
</dbReference>
<dbReference type="Pfam" id="PF00078">
    <property type="entry name" value="RVT_1"/>
    <property type="match status" value="1"/>
</dbReference>
<dbReference type="InterPro" id="IPR056924">
    <property type="entry name" value="SH3_Tf2-1"/>
</dbReference>
<dbReference type="GO" id="GO:0015074">
    <property type="term" value="P:DNA integration"/>
    <property type="evidence" value="ECO:0007669"/>
    <property type="project" value="UniProtKB-KW"/>
</dbReference>
<dbReference type="Pfam" id="PF17919">
    <property type="entry name" value="RT_RNaseH_2"/>
    <property type="match status" value="1"/>
</dbReference>
<keyword evidence="6" id="KW-0064">Aspartyl protease</keyword>
<dbReference type="GO" id="GO:0004190">
    <property type="term" value="F:aspartic-type endopeptidase activity"/>
    <property type="evidence" value="ECO:0007669"/>
    <property type="project" value="UniProtKB-KW"/>
</dbReference>
<dbReference type="Pfam" id="PF00665">
    <property type="entry name" value="rve"/>
    <property type="match status" value="1"/>
</dbReference>
<dbReference type="Pfam" id="PF17921">
    <property type="entry name" value="Integrase_H2C2"/>
    <property type="match status" value="1"/>
</dbReference>
<dbReference type="InterPro" id="IPR001584">
    <property type="entry name" value="Integrase_cat-core"/>
</dbReference>
<sequence length="924" mass="104459">MDILLREFEHIFEEPRGLPPARDCDHRIHLLPGTAPVTVRPNRYPARQKDELERQCRDMLQRGVIRRSSSAFSSPVQLVKKADGSWRFCVDYRALNRRTVKDSFPIPVVDELLDELRGAKYFTKLDLCSGYHQVRMHEDDVAKTAFRTHDGLYEFLVMPFGLSNAPATFQALMNKALQPFLRRFVLVFFDNILIFSNTWSEHLHHVRSVLTALQQHELYLKRSKCSFGERSVAYLGHVISERGVAMDNGKVQAILDWPTPRSVRALRGFLGLANYYRKFVKDFGTATTDAFQNLKSILTTAPVLCLPEFTKPFVVECDASGCGAVLHQLGGPIAFFSRPMAARHRGLAAYERELIGLVQAVRHWRPYLWGQTFTRLATIPQHQWISKLLGFDFTVEYRSGRSNVVADALSRRDSDESSVFGLSVPRFDIIDDLRQAAATDSVLVALRDQILAGELGDPWKFVDGVVTYNRRLYLPPSSDLLGTVIAAVHEVGHKGMEKTLQRFRRDFHAPRARALIQDHVRHCLTCQRNKSEHLSAAGLLLPLPVPSTVWSDISMDFVEALPKVGGKSVILTVVDRCSKYAHFIAIGHPYSAESVAAAFFSEIVRLHGVPNSIVSDRDPVFTSTFWKTLFHLLGTKLQMSSAFHPQSDGQTEAVNKVIGMYLRCLTGDRPRQWLRWLPWAEYVYNTSFHTAIRDTPFKVVYGRDSPEIRSYEPGDCRVVAVAQAMEERDAFLEEVRARLEQAQAVAKRAYDRGHRELQFAVGDWVMLRIRHRAPASIPQPARGKLRPKFYGPYQVTAVINKAAYRLALPPNACIHDVFHVGLLKPFKGTPPAAPPALPPMHHGVAQPAPARAVKVRLARGVRQVLVHWADQPASAATWEDLHTFQECYPHFQLEDKLLVEEGRDVMWGKSYGRRSAGRLSQSSG</sequence>
<dbReference type="CDD" id="cd09274">
    <property type="entry name" value="RNase_HI_RT_Ty3"/>
    <property type="match status" value="1"/>
</dbReference>
<dbReference type="Pfam" id="PF24626">
    <property type="entry name" value="SH3_Tf2-1"/>
    <property type="match status" value="1"/>
</dbReference>
<keyword evidence="15" id="KW-0511">Multifunctional enzyme</keyword>
<keyword evidence="5" id="KW-0479">Metal-binding</keyword>
<dbReference type="FunFam" id="3.10.10.10:FF:000007">
    <property type="entry name" value="Retrovirus-related Pol polyprotein from transposon 17.6-like Protein"/>
    <property type="match status" value="1"/>
</dbReference>
<dbReference type="Gene3D" id="3.30.70.270">
    <property type="match status" value="2"/>
</dbReference>
<keyword evidence="9" id="KW-0460">Magnesium</keyword>
<accession>A0AAQ3SPP5</accession>
<dbReference type="InterPro" id="IPR016197">
    <property type="entry name" value="Chromo-like_dom_sf"/>
</dbReference>
<gene>
    <name evidence="19" type="ORF">U9M48_008786</name>
</gene>
<dbReference type="GO" id="GO:0003964">
    <property type="term" value="F:RNA-directed DNA polymerase activity"/>
    <property type="evidence" value="ECO:0007669"/>
    <property type="project" value="UniProtKB-KW"/>
</dbReference>
<dbReference type="AlphaFoldDB" id="A0AAQ3SPP5"/>
<feature type="domain" description="Reverse transcriptase" evidence="17">
    <location>
        <begin position="60"/>
        <end position="239"/>
    </location>
</feature>
<keyword evidence="3" id="KW-0548">Nucleotidyltransferase</keyword>
<evidence type="ECO:0000313" key="19">
    <source>
        <dbReference type="EMBL" id="WVZ58515.1"/>
    </source>
</evidence>
<dbReference type="CDD" id="cd01647">
    <property type="entry name" value="RT_LTR"/>
    <property type="match status" value="1"/>
</dbReference>